<organism evidence="4 5">
    <name type="scientific">Occallatibacter riparius</name>
    <dbReference type="NCBI Taxonomy" id="1002689"/>
    <lineage>
        <taxon>Bacteria</taxon>
        <taxon>Pseudomonadati</taxon>
        <taxon>Acidobacteriota</taxon>
        <taxon>Terriglobia</taxon>
        <taxon>Terriglobales</taxon>
        <taxon>Acidobacteriaceae</taxon>
        <taxon>Occallatibacter</taxon>
    </lineage>
</organism>
<feature type="compositionally biased region" description="Gly residues" evidence="1">
    <location>
        <begin position="216"/>
        <end position="234"/>
    </location>
</feature>
<dbReference type="PANTHER" id="PTHR38593:SF1">
    <property type="entry name" value="BLR2558 PROTEIN"/>
    <property type="match status" value="1"/>
</dbReference>
<feature type="region of interest" description="Disordered" evidence="1">
    <location>
        <begin position="24"/>
        <end position="79"/>
    </location>
</feature>
<evidence type="ECO:0000313" key="5">
    <source>
        <dbReference type="Proteomes" id="UP001059380"/>
    </source>
</evidence>
<dbReference type="Gene3D" id="1.20.1260.10">
    <property type="match status" value="1"/>
</dbReference>
<evidence type="ECO:0000259" key="3">
    <source>
        <dbReference type="Pfam" id="PF13628"/>
    </source>
</evidence>
<sequence length="244" mass="25314">MKLTRVPALAGCFAMALTVSATWAQTPRTPTTGAGQTSGSTPGQTTGTSAGQTSGSAGGAGGQMQGDTMGNSPAGSDKKFVKEAMEGSMAEIQLGQLAQQKATSPDVKQFGQRMVTDHQKLNDQMTPVASQLGITPPAEPDMKQKAMQKKLQAMSGDEFDKAYMKAMVKDHKKDLAEFQKEASSGKNPQVKDAAQQGSQVIQQHLQMAQDVAQKVGAGGGKGSKSGIGRNGDTGAGTSDNKEHQ</sequence>
<feature type="domain" description="DUF4142" evidence="3">
    <location>
        <begin position="76"/>
        <end position="210"/>
    </location>
</feature>
<feature type="signal peptide" evidence="2">
    <location>
        <begin position="1"/>
        <end position="24"/>
    </location>
</feature>
<gene>
    <name evidence="4" type="ORF">MOP44_11495</name>
</gene>
<name>A0A9J7BV98_9BACT</name>
<feature type="chain" id="PRO_5039928651" evidence="2">
    <location>
        <begin position="25"/>
        <end position="244"/>
    </location>
</feature>
<dbReference type="PANTHER" id="PTHR38593">
    <property type="entry name" value="BLR2558 PROTEIN"/>
    <property type="match status" value="1"/>
</dbReference>
<dbReference type="Proteomes" id="UP001059380">
    <property type="component" value="Chromosome"/>
</dbReference>
<feature type="region of interest" description="Disordered" evidence="1">
    <location>
        <begin position="179"/>
        <end position="244"/>
    </location>
</feature>
<dbReference type="KEGG" id="orp:MOP44_11495"/>
<feature type="compositionally biased region" description="Polar residues" evidence="1">
    <location>
        <begin position="195"/>
        <end position="206"/>
    </location>
</feature>
<dbReference type="RefSeq" id="WP_260796182.1">
    <property type="nucleotide sequence ID" value="NZ_CP093313.1"/>
</dbReference>
<protein>
    <submittedName>
        <fullName evidence="4">DUF4142 domain-containing protein</fullName>
    </submittedName>
</protein>
<keyword evidence="5" id="KW-1185">Reference proteome</keyword>
<dbReference type="AlphaFoldDB" id="A0A9J7BV98"/>
<evidence type="ECO:0000256" key="2">
    <source>
        <dbReference type="SAM" id="SignalP"/>
    </source>
</evidence>
<dbReference type="EMBL" id="CP093313">
    <property type="protein sequence ID" value="UWZ86544.1"/>
    <property type="molecule type" value="Genomic_DNA"/>
</dbReference>
<evidence type="ECO:0000256" key="1">
    <source>
        <dbReference type="SAM" id="MobiDB-lite"/>
    </source>
</evidence>
<reference evidence="4" key="1">
    <citation type="submission" date="2021-04" db="EMBL/GenBank/DDBJ databases">
        <title>Phylogenetic analysis of Acidobacteriaceae.</title>
        <authorList>
            <person name="Qiu L."/>
            <person name="Zhang Q."/>
        </authorList>
    </citation>
    <scope>NUCLEOTIDE SEQUENCE</scope>
    <source>
        <strain evidence="4">DSM 25168</strain>
    </source>
</reference>
<accession>A0A9J7BV98</accession>
<dbReference type="InterPro" id="IPR012347">
    <property type="entry name" value="Ferritin-like"/>
</dbReference>
<feature type="compositionally biased region" description="Low complexity" evidence="1">
    <location>
        <begin position="29"/>
        <end position="55"/>
    </location>
</feature>
<keyword evidence="2" id="KW-0732">Signal</keyword>
<dbReference type="Pfam" id="PF13628">
    <property type="entry name" value="DUF4142"/>
    <property type="match status" value="1"/>
</dbReference>
<evidence type="ECO:0000313" key="4">
    <source>
        <dbReference type="EMBL" id="UWZ86544.1"/>
    </source>
</evidence>
<proteinExistence type="predicted"/>
<dbReference type="InterPro" id="IPR025419">
    <property type="entry name" value="DUF4142"/>
</dbReference>